<protein>
    <recommendedName>
        <fullName evidence="3">HAD-IIIC family phosphatase</fullName>
    </recommendedName>
</protein>
<gene>
    <name evidence="1" type="ORF">RM190_00245</name>
</gene>
<dbReference type="RefSeq" id="WP_311757375.1">
    <property type="nucleotide sequence ID" value="NZ_JAVRQI010000001.1"/>
</dbReference>
<dbReference type="Proteomes" id="UP001251085">
    <property type="component" value="Unassembled WGS sequence"/>
</dbReference>
<evidence type="ECO:0008006" key="3">
    <source>
        <dbReference type="Google" id="ProtNLM"/>
    </source>
</evidence>
<proteinExistence type="predicted"/>
<dbReference type="NCBIfam" id="TIGR01686">
    <property type="entry name" value="FkbH"/>
    <property type="match status" value="1"/>
</dbReference>
<dbReference type="SUPFAM" id="SSF52266">
    <property type="entry name" value="SGNH hydrolase"/>
    <property type="match status" value="1"/>
</dbReference>
<dbReference type="InterPro" id="IPR036412">
    <property type="entry name" value="HAD-like_sf"/>
</dbReference>
<name>A0ABU3E8Q5_9RHOB</name>
<dbReference type="InterPro" id="IPR036514">
    <property type="entry name" value="SGNH_hydro_sf"/>
</dbReference>
<dbReference type="InterPro" id="IPR010037">
    <property type="entry name" value="FkbH_domain"/>
</dbReference>
<evidence type="ECO:0000313" key="2">
    <source>
        <dbReference type="Proteomes" id="UP001251085"/>
    </source>
</evidence>
<organism evidence="1 2">
    <name type="scientific">Paracoccus broussonetiae</name>
    <dbReference type="NCBI Taxonomy" id="3075834"/>
    <lineage>
        <taxon>Bacteria</taxon>
        <taxon>Pseudomonadati</taxon>
        <taxon>Pseudomonadota</taxon>
        <taxon>Alphaproteobacteria</taxon>
        <taxon>Rhodobacterales</taxon>
        <taxon>Paracoccaceae</taxon>
        <taxon>Paracoccus</taxon>
    </lineage>
</organism>
<comment type="caution">
    <text evidence="1">The sequence shown here is derived from an EMBL/GenBank/DDBJ whole genome shotgun (WGS) entry which is preliminary data.</text>
</comment>
<dbReference type="EMBL" id="JAVRQI010000001">
    <property type="protein sequence ID" value="MDT1060262.1"/>
    <property type="molecule type" value="Genomic_DNA"/>
</dbReference>
<dbReference type="Gene3D" id="3.40.50.1110">
    <property type="entry name" value="SGNH hydrolase"/>
    <property type="match status" value="1"/>
</dbReference>
<accession>A0ABU3E8Q5</accession>
<dbReference type="SUPFAM" id="SSF56784">
    <property type="entry name" value="HAD-like"/>
    <property type="match status" value="1"/>
</dbReference>
<dbReference type="Gene3D" id="3.40.50.1000">
    <property type="entry name" value="HAD superfamily/HAD-like"/>
    <property type="match status" value="1"/>
</dbReference>
<keyword evidence="2" id="KW-1185">Reference proteome</keyword>
<sequence>MDTDRYSDLKHDTKLVIWDLDETFWQGTLSEGGITPVAAHLAMIRKLVERGIMCSICSKNDFATARDKLQELGVWDLFVFPHIDWTPKGAAIKSMLERMGLRAENTVFLDDNHLNLEEVRYFCPGIACVDAKGTTDGSAPDLTGLLDLPQCQGKDDHKLTRLDQYRIMETREADQQTGGLSNEEFLRQSGIELKIITDLDGHMDRVVELINRTNQLNFTKQRVHDAAQRAELEELLRVPGVHAGLVHVRDRYGDYGIVGFFCVRVRFSGTTVHHFAFSCRTLNMGVEQWVWRHLGQPEFTVVPPVANGLDTPAQVDWIRSVTEFGQPPEAGSDRSLILVGGCDLQQVSFYCGARRIEFVNKQDDQGVIVRYDDAGFLLNPRDRTLDRNWVMQNVAGHSLRDLLDADAGFAASDVIILSMFFSFCTQNLFTHEGENQPDRYLVTVPPKRLAALTRDPQNSIRMLRAMRHLRLTLEQRVDLMRAAFARVHALKRPDARMFLIGVSTTGEQAQRTAEDRQAFNRLCREFCIIHAGAEFVDIDAVVPAGEFVDSDHYTRTGYFKIAERINAVSDQAQDVRQAG</sequence>
<evidence type="ECO:0000313" key="1">
    <source>
        <dbReference type="EMBL" id="MDT1060262.1"/>
    </source>
</evidence>
<reference evidence="2" key="1">
    <citation type="submission" date="2023-07" db="EMBL/GenBank/DDBJ databases">
        <title>Characterization of two Paracoccaceae strains isolated from Phycosphere and proposal of Xinfangfangia lacusdiani sp. nov.</title>
        <authorList>
            <person name="Deng Y."/>
            <person name="Zhang Y.Q."/>
        </authorList>
    </citation>
    <scope>NUCLEOTIDE SEQUENCE [LARGE SCALE GENOMIC DNA]</scope>
    <source>
        <strain evidence="2">CPCC 101403</strain>
    </source>
</reference>
<dbReference type="InterPro" id="IPR023214">
    <property type="entry name" value="HAD_sf"/>
</dbReference>